<evidence type="ECO:0000313" key="2">
    <source>
        <dbReference type="Proteomes" id="UP000046395"/>
    </source>
</evidence>
<evidence type="ECO:0000313" key="3">
    <source>
        <dbReference type="WBParaSite" id="TMUE_2000007149.1"/>
    </source>
</evidence>
<reference evidence="3" key="1">
    <citation type="submission" date="2019-12" db="UniProtKB">
        <authorList>
            <consortium name="WormBaseParasite"/>
        </authorList>
    </citation>
    <scope>IDENTIFICATION</scope>
</reference>
<organism evidence="2 3">
    <name type="scientific">Trichuris muris</name>
    <name type="common">Mouse whipworm</name>
    <dbReference type="NCBI Taxonomy" id="70415"/>
    <lineage>
        <taxon>Eukaryota</taxon>
        <taxon>Metazoa</taxon>
        <taxon>Ecdysozoa</taxon>
        <taxon>Nematoda</taxon>
        <taxon>Enoplea</taxon>
        <taxon>Dorylaimia</taxon>
        <taxon>Trichinellida</taxon>
        <taxon>Trichuridae</taxon>
        <taxon>Trichuris</taxon>
    </lineage>
</organism>
<keyword evidence="1" id="KW-0732">Signal</keyword>
<protein>
    <submittedName>
        <fullName evidence="3">Uncharacterized protein</fullName>
    </submittedName>
</protein>
<dbReference type="WBParaSite" id="TMUE_2000007149.1">
    <property type="protein sequence ID" value="TMUE_2000007149.1"/>
    <property type="gene ID" value="WBGene00286970"/>
</dbReference>
<accession>A0A5S6QJ25</accession>
<keyword evidence="2" id="KW-1185">Reference proteome</keyword>
<sequence length="130" mass="15244">MYWINVCSVAVFCIMAVLPEVAPEKEDRQVVLQQEKLTYSPSLDRRRPDHEKINVVEQVESKLPTSMVPYAEEVCLLWKCKPTGAEKPEPDCLEGCVYELCEMWIKNWKNETHQAEEPTQKKKKCFFCFK</sequence>
<dbReference type="AlphaFoldDB" id="A0A5S6QJ25"/>
<dbReference type="Proteomes" id="UP000046395">
    <property type="component" value="Unassembled WGS sequence"/>
</dbReference>
<feature type="signal peptide" evidence="1">
    <location>
        <begin position="1"/>
        <end position="23"/>
    </location>
</feature>
<proteinExistence type="predicted"/>
<name>A0A5S6QJ25_TRIMR</name>
<feature type="chain" id="PRO_5024432109" evidence="1">
    <location>
        <begin position="24"/>
        <end position="130"/>
    </location>
</feature>
<evidence type="ECO:0000256" key="1">
    <source>
        <dbReference type="SAM" id="SignalP"/>
    </source>
</evidence>